<accession>A0A5J9WSB7</accession>
<sequence length="305" mass="32870">MASPSPSPSPSGSSRRRLSELLDQQQEPFSLDLYLLEKGCSSAFLDAVVLDGGGGGACSTCWPRSGSTGRMMVRSPAARRKDSCASGLLRHLLCKILGANMTAAATATAKKRQQQLPGIDRRRVHGEKQRTSGDVQSSVLTHRATEASTVKAEEEEVEDDDDVSKRLSPVSVLEQSTLEDSPPPHEQKALVLFMELQQTAYSPTLLDLLANAKASSRSNRSKKSSTKTSKAARKKKHAHLKDDTLFEEALAKVTDTIATETAGSAKRWPWDVQPERGDVGTDIAVAVLDAMVEETAAELMPMDGP</sequence>
<evidence type="ECO:0000313" key="3">
    <source>
        <dbReference type="Proteomes" id="UP000324897"/>
    </source>
</evidence>
<proteinExistence type="predicted"/>
<comment type="caution">
    <text evidence="2">The sequence shown here is derived from an EMBL/GenBank/DDBJ whole genome shotgun (WGS) entry which is preliminary data.</text>
</comment>
<evidence type="ECO:0008006" key="4">
    <source>
        <dbReference type="Google" id="ProtNLM"/>
    </source>
</evidence>
<feature type="compositionally biased region" description="Acidic residues" evidence="1">
    <location>
        <begin position="153"/>
        <end position="162"/>
    </location>
</feature>
<dbReference type="OrthoDB" id="695625at2759"/>
<dbReference type="AlphaFoldDB" id="A0A5J9WSB7"/>
<feature type="region of interest" description="Disordered" evidence="1">
    <location>
        <begin position="212"/>
        <end position="239"/>
    </location>
</feature>
<keyword evidence="3" id="KW-1185">Reference proteome</keyword>
<reference evidence="2 3" key="1">
    <citation type="journal article" date="2019" name="Sci. Rep.">
        <title>A high-quality genome of Eragrostis curvula grass provides insights into Poaceae evolution and supports new strategies to enhance forage quality.</title>
        <authorList>
            <person name="Carballo J."/>
            <person name="Santos B.A.C.M."/>
            <person name="Zappacosta D."/>
            <person name="Garbus I."/>
            <person name="Selva J.P."/>
            <person name="Gallo C.A."/>
            <person name="Diaz A."/>
            <person name="Albertini E."/>
            <person name="Caccamo M."/>
            <person name="Echenique V."/>
        </authorList>
    </citation>
    <scope>NUCLEOTIDE SEQUENCE [LARGE SCALE GENOMIC DNA]</scope>
    <source>
        <strain evidence="3">cv. Victoria</strain>
        <tissue evidence="2">Leaf</tissue>
    </source>
</reference>
<feature type="region of interest" description="Disordered" evidence="1">
    <location>
        <begin position="108"/>
        <end position="168"/>
    </location>
</feature>
<evidence type="ECO:0000256" key="1">
    <source>
        <dbReference type="SAM" id="MobiDB-lite"/>
    </source>
</evidence>
<organism evidence="2 3">
    <name type="scientific">Eragrostis curvula</name>
    <name type="common">weeping love grass</name>
    <dbReference type="NCBI Taxonomy" id="38414"/>
    <lineage>
        <taxon>Eukaryota</taxon>
        <taxon>Viridiplantae</taxon>
        <taxon>Streptophyta</taxon>
        <taxon>Embryophyta</taxon>
        <taxon>Tracheophyta</taxon>
        <taxon>Spermatophyta</taxon>
        <taxon>Magnoliopsida</taxon>
        <taxon>Liliopsida</taxon>
        <taxon>Poales</taxon>
        <taxon>Poaceae</taxon>
        <taxon>PACMAD clade</taxon>
        <taxon>Chloridoideae</taxon>
        <taxon>Eragrostideae</taxon>
        <taxon>Eragrostidinae</taxon>
        <taxon>Eragrostis</taxon>
    </lineage>
</organism>
<dbReference type="Gramene" id="TVU50260">
    <property type="protein sequence ID" value="TVU50260"/>
    <property type="gene ID" value="EJB05_01626"/>
</dbReference>
<evidence type="ECO:0000313" key="2">
    <source>
        <dbReference type="EMBL" id="TVU50260.1"/>
    </source>
</evidence>
<dbReference type="EMBL" id="RWGY01000002">
    <property type="protein sequence ID" value="TVU50260.1"/>
    <property type="molecule type" value="Genomic_DNA"/>
</dbReference>
<dbReference type="PANTHER" id="PTHR36885">
    <property type="entry name" value="EXPRESSED PROTEIN"/>
    <property type="match status" value="1"/>
</dbReference>
<dbReference type="PANTHER" id="PTHR36885:SF3">
    <property type="entry name" value="OS12G0485150 PROTEIN"/>
    <property type="match status" value="1"/>
</dbReference>
<dbReference type="Proteomes" id="UP000324897">
    <property type="component" value="Chromosome 6"/>
</dbReference>
<feature type="non-terminal residue" evidence="2">
    <location>
        <position position="1"/>
    </location>
</feature>
<gene>
    <name evidence="2" type="ORF">EJB05_01626</name>
</gene>
<name>A0A5J9WSB7_9POAL</name>
<feature type="compositionally biased region" description="Basic residues" evidence="1">
    <location>
        <begin position="219"/>
        <end position="239"/>
    </location>
</feature>
<protein>
    <recommendedName>
        <fullName evidence="4">DUF4378 domain-containing protein</fullName>
    </recommendedName>
</protein>